<comment type="similarity">
    <text evidence="3 15">Belongs to the AIR synthase family.</text>
</comment>
<keyword evidence="8 15" id="KW-0547">Nucleotide-binding</keyword>
<dbReference type="InterPro" id="IPR004733">
    <property type="entry name" value="PurM_cligase"/>
</dbReference>
<feature type="domain" description="PurM-like C-terminal" evidence="17">
    <location>
        <begin position="174"/>
        <end position="337"/>
    </location>
</feature>
<dbReference type="EMBL" id="CP002629">
    <property type="protein sequence ID" value="AEB08163.1"/>
    <property type="molecule type" value="Genomic_DNA"/>
</dbReference>
<keyword evidence="10 15" id="KW-0067">ATP-binding</keyword>
<dbReference type="CDD" id="cd02196">
    <property type="entry name" value="PurM"/>
    <property type="match status" value="1"/>
</dbReference>
<evidence type="ECO:0000256" key="7">
    <source>
        <dbReference type="ARBA" id="ARBA00022598"/>
    </source>
</evidence>
<dbReference type="InterPro" id="IPR036676">
    <property type="entry name" value="PurM-like_C_sf"/>
</dbReference>
<evidence type="ECO:0000256" key="11">
    <source>
        <dbReference type="ARBA" id="ARBA00031908"/>
    </source>
</evidence>
<evidence type="ECO:0000256" key="15">
    <source>
        <dbReference type="HAMAP-Rule" id="MF_00741"/>
    </source>
</evidence>
<dbReference type="GO" id="GO:0004637">
    <property type="term" value="F:phosphoribosylamine-glycine ligase activity"/>
    <property type="evidence" value="ECO:0007669"/>
    <property type="project" value="TreeGrafter"/>
</dbReference>
<dbReference type="PANTHER" id="PTHR10520">
    <property type="entry name" value="TRIFUNCTIONAL PURINE BIOSYNTHETIC PROTEIN ADENOSINE-3-RELATED"/>
    <property type="match status" value="1"/>
</dbReference>
<reference evidence="19" key="2">
    <citation type="submission" date="2011-03" db="EMBL/GenBank/DDBJ databases">
        <title>The complete genome of Desulfobacca acetoxidans DSM 11109.</title>
        <authorList>
            <consortium name="US DOE Joint Genome Institute (JGI-PGF)"/>
            <person name="Lucas S."/>
            <person name="Copeland A."/>
            <person name="Lapidus A."/>
            <person name="Bruce D."/>
            <person name="Goodwin L."/>
            <person name="Pitluck S."/>
            <person name="Peters L."/>
            <person name="Kyrpides N."/>
            <person name="Mavromatis K."/>
            <person name="Ivanova N."/>
            <person name="Ovchinnikova G."/>
            <person name="Teshima H."/>
            <person name="Detter J.C."/>
            <person name="Han C."/>
            <person name="Land M."/>
            <person name="Hauser L."/>
            <person name="Markowitz V."/>
            <person name="Cheng J.-F."/>
            <person name="Hugenholtz P."/>
            <person name="Woyke T."/>
            <person name="Wu D."/>
            <person name="Spring S."/>
            <person name="Schueler E."/>
            <person name="Brambilla E."/>
            <person name="Klenk H.-P."/>
            <person name="Eisen J.A."/>
        </authorList>
    </citation>
    <scope>NUCLEOTIDE SEQUENCE [LARGE SCALE GENOMIC DNA]</scope>
    <source>
        <strain evidence="19">ATCC 700848 / DSM 11109 / ASRB2</strain>
    </source>
</reference>
<accession>F2NEH3</accession>
<keyword evidence="7 15" id="KW-0436">Ligase</keyword>
<dbReference type="Gene3D" id="3.30.1330.10">
    <property type="entry name" value="PurM-like, N-terminal domain"/>
    <property type="match status" value="1"/>
</dbReference>
<dbReference type="FunFam" id="3.30.1330.10:FF:000001">
    <property type="entry name" value="Phosphoribosylformylglycinamidine cyclo-ligase"/>
    <property type="match status" value="1"/>
</dbReference>
<keyword evidence="6 15" id="KW-0963">Cytoplasm</keyword>
<dbReference type="InterPro" id="IPR036921">
    <property type="entry name" value="PurM-like_N_sf"/>
</dbReference>
<dbReference type="AlphaFoldDB" id="F2NEH3"/>
<evidence type="ECO:0000256" key="4">
    <source>
        <dbReference type="ARBA" id="ARBA00013047"/>
    </source>
</evidence>
<dbReference type="InterPro" id="IPR010918">
    <property type="entry name" value="PurM-like_C_dom"/>
</dbReference>
<evidence type="ECO:0000256" key="9">
    <source>
        <dbReference type="ARBA" id="ARBA00022755"/>
    </source>
</evidence>
<dbReference type="Pfam" id="PF00586">
    <property type="entry name" value="AIRS"/>
    <property type="match status" value="1"/>
</dbReference>
<evidence type="ECO:0000313" key="18">
    <source>
        <dbReference type="EMBL" id="AEB08163.1"/>
    </source>
</evidence>
<keyword evidence="9 15" id="KW-0658">Purine biosynthesis</keyword>
<dbReference type="EC" id="6.3.3.1" evidence="4 15"/>
<dbReference type="GO" id="GO:0005524">
    <property type="term" value="F:ATP binding"/>
    <property type="evidence" value="ECO:0007669"/>
    <property type="project" value="UniProtKB-KW"/>
</dbReference>
<dbReference type="KEGG" id="dao:Desac_0271"/>
<dbReference type="GO" id="GO:0046084">
    <property type="term" value="P:adenine biosynthetic process"/>
    <property type="evidence" value="ECO:0007669"/>
    <property type="project" value="TreeGrafter"/>
</dbReference>
<proteinExistence type="inferred from homology"/>
<dbReference type="Proteomes" id="UP000000483">
    <property type="component" value="Chromosome"/>
</dbReference>
<dbReference type="InterPro" id="IPR016188">
    <property type="entry name" value="PurM-like_N"/>
</dbReference>
<dbReference type="eggNOG" id="COG0150">
    <property type="taxonomic scope" value="Bacteria"/>
</dbReference>
<dbReference type="HAMAP" id="MF_00741">
    <property type="entry name" value="AIRS"/>
    <property type="match status" value="1"/>
</dbReference>
<name>F2NEH3_DESAR</name>
<evidence type="ECO:0000256" key="14">
    <source>
        <dbReference type="ARBA" id="ARBA00049057"/>
    </source>
</evidence>
<evidence type="ECO:0000256" key="3">
    <source>
        <dbReference type="ARBA" id="ARBA00010280"/>
    </source>
</evidence>
<evidence type="ECO:0000256" key="5">
    <source>
        <dbReference type="ARBA" id="ARBA00020367"/>
    </source>
</evidence>
<reference evidence="18 19" key="1">
    <citation type="journal article" date="2011" name="Stand. Genomic Sci.">
        <title>Complete genome sequence of the acetate-degrading sulfate reducer Desulfobacca acetoxidans type strain (ASRB2).</title>
        <authorList>
            <person name="Goker M."/>
            <person name="Teshima H."/>
            <person name="Lapidus A."/>
            <person name="Nolan M."/>
            <person name="Lucas S."/>
            <person name="Hammon N."/>
            <person name="Deshpande S."/>
            <person name="Cheng J.F."/>
            <person name="Tapia R."/>
            <person name="Han C."/>
            <person name="Goodwin L."/>
            <person name="Pitluck S."/>
            <person name="Huntemann M."/>
            <person name="Liolios K."/>
            <person name="Ivanova N."/>
            <person name="Pagani I."/>
            <person name="Mavromatis K."/>
            <person name="Ovchinikova G."/>
            <person name="Pati A."/>
            <person name="Chen A."/>
            <person name="Palaniappan K."/>
            <person name="Land M."/>
            <person name="Hauser L."/>
            <person name="Brambilla E.M."/>
            <person name="Rohde M."/>
            <person name="Spring S."/>
            <person name="Detter J.C."/>
            <person name="Woyke T."/>
            <person name="Bristow J."/>
            <person name="Eisen J.A."/>
            <person name="Markowitz V."/>
            <person name="Hugenholtz P."/>
            <person name="Kyrpides N.C."/>
            <person name="Klenk H.P."/>
        </authorList>
    </citation>
    <scope>NUCLEOTIDE SEQUENCE [LARGE SCALE GENOMIC DNA]</scope>
    <source>
        <strain evidence="19">ATCC 700848 / DSM 11109 / ASRB2</strain>
    </source>
</reference>
<dbReference type="FunFam" id="3.90.650.10:FF:000011">
    <property type="entry name" value="Phosphoribosylformylglycinamidine cyclo-ligase"/>
    <property type="match status" value="1"/>
</dbReference>
<dbReference type="PANTHER" id="PTHR10520:SF12">
    <property type="entry name" value="TRIFUNCTIONAL PURINE BIOSYNTHETIC PROTEIN ADENOSINE-3"/>
    <property type="match status" value="1"/>
</dbReference>
<gene>
    <name evidence="15" type="primary">purM</name>
    <name evidence="18" type="ordered locus">Desac_0271</name>
</gene>
<evidence type="ECO:0000256" key="13">
    <source>
        <dbReference type="ARBA" id="ARBA00033093"/>
    </source>
</evidence>
<dbReference type="GO" id="GO:0005829">
    <property type="term" value="C:cytosol"/>
    <property type="evidence" value="ECO:0007669"/>
    <property type="project" value="TreeGrafter"/>
</dbReference>
<dbReference type="Pfam" id="PF02769">
    <property type="entry name" value="AIRS_C"/>
    <property type="match status" value="1"/>
</dbReference>
<dbReference type="STRING" id="880072.Desac_0271"/>
<dbReference type="Gene3D" id="3.90.650.10">
    <property type="entry name" value="PurM-like C-terminal domain"/>
    <property type="match status" value="1"/>
</dbReference>
<dbReference type="HOGENOM" id="CLU_047116_0_0_7"/>
<dbReference type="OrthoDB" id="9777881at2"/>
<evidence type="ECO:0000259" key="17">
    <source>
        <dbReference type="Pfam" id="PF02769"/>
    </source>
</evidence>
<dbReference type="RefSeq" id="WP_013705276.1">
    <property type="nucleotide sequence ID" value="NC_015388.1"/>
</dbReference>
<evidence type="ECO:0000256" key="2">
    <source>
        <dbReference type="ARBA" id="ARBA00004686"/>
    </source>
</evidence>
<comment type="pathway">
    <text evidence="2 15">Purine metabolism; IMP biosynthesis via de novo pathway; 5-amino-1-(5-phospho-D-ribosyl)imidazole from N(2)-formyl-N(1)-(5-phospho-D-ribosyl)glycinamide: step 2/2.</text>
</comment>
<evidence type="ECO:0000256" key="1">
    <source>
        <dbReference type="ARBA" id="ARBA00004496"/>
    </source>
</evidence>
<dbReference type="UniPathway" id="UPA00074">
    <property type="reaction ID" value="UER00129"/>
</dbReference>
<evidence type="ECO:0000256" key="8">
    <source>
        <dbReference type="ARBA" id="ARBA00022741"/>
    </source>
</evidence>
<comment type="catalytic activity">
    <reaction evidence="14 15">
        <text>2-formamido-N(1)-(5-O-phospho-beta-D-ribosyl)acetamidine + ATP = 5-amino-1-(5-phospho-beta-D-ribosyl)imidazole + ADP + phosphate + H(+)</text>
        <dbReference type="Rhea" id="RHEA:23032"/>
        <dbReference type="ChEBI" id="CHEBI:15378"/>
        <dbReference type="ChEBI" id="CHEBI:30616"/>
        <dbReference type="ChEBI" id="CHEBI:43474"/>
        <dbReference type="ChEBI" id="CHEBI:137981"/>
        <dbReference type="ChEBI" id="CHEBI:147287"/>
        <dbReference type="ChEBI" id="CHEBI:456216"/>
        <dbReference type="EC" id="6.3.3.1"/>
    </reaction>
</comment>
<evidence type="ECO:0000256" key="10">
    <source>
        <dbReference type="ARBA" id="ARBA00022840"/>
    </source>
</evidence>
<comment type="subcellular location">
    <subcellularLocation>
        <location evidence="1 15">Cytoplasm</location>
    </subcellularLocation>
</comment>
<feature type="domain" description="PurM-like N-terminal" evidence="16">
    <location>
        <begin position="56"/>
        <end position="161"/>
    </location>
</feature>
<protein>
    <recommendedName>
        <fullName evidence="5 15">Phosphoribosylformylglycinamidine cyclo-ligase</fullName>
        <ecNumber evidence="4 15">6.3.3.1</ecNumber>
    </recommendedName>
    <alternativeName>
        <fullName evidence="12 15">AIR synthase</fullName>
    </alternativeName>
    <alternativeName>
        <fullName evidence="13 15">AIRS</fullName>
    </alternativeName>
    <alternativeName>
        <fullName evidence="11 15">Phosphoribosyl-aminoimidazole synthetase</fullName>
    </alternativeName>
</protein>
<dbReference type="GO" id="GO:0006189">
    <property type="term" value="P:'de novo' IMP biosynthetic process"/>
    <property type="evidence" value="ECO:0007669"/>
    <property type="project" value="UniProtKB-UniRule"/>
</dbReference>
<keyword evidence="19" id="KW-1185">Reference proteome</keyword>
<dbReference type="NCBIfam" id="TIGR00878">
    <property type="entry name" value="purM"/>
    <property type="match status" value="1"/>
</dbReference>
<dbReference type="GO" id="GO:0004641">
    <property type="term" value="F:phosphoribosylformylglycinamidine cyclo-ligase activity"/>
    <property type="evidence" value="ECO:0007669"/>
    <property type="project" value="UniProtKB-UniRule"/>
</dbReference>
<dbReference type="SUPFAM" id="SSF56042">
    <property type="entry name" value="PurM C-terminal domain-like"/>
    <property type="match status" value="1"/>
</dbReference>
<dbReference type="SUPFAM" id="SSF55326">
    <property type="entry name" value="PurM N-terminal domain-like"/>
    <property type="match status" value="1"/>
</dbReference>
<organism evidence="18 19">
    <name type="scientific">Desulfobacca acetoxidans (strain ATCC 700848 / DSM 11109 / ASRB2)</name>
    <dbReference type="NCBI Taxonomy" id="880072"/>
    <lineage>
        <taxon>Bacteria</taxon>
        <taxon>Pseudomonadati</taxon>
        <taxon>Thermodesulfobacteriota</taxon>
        <taxon>Desulfobaccia</taxon>
        <taxon>Desulfobaccales</taxon>
        <taxon>Desulfobaccaceae</taxon>
        <taxon>Desulfobacca</taxon>
    </lineage>
</organism>
<evidence type="ECO:0000259" key="16">
    <source>
        <dbReference type="Pfam" id="PF00586"/>
    </source>
</evidence>
<evidence type="ECO:0000256" key="12">
    <source>
        <dbReference type="ARBA" id="ARBA00032931"/>
    </source>
</evidence>
<evidence type="ECO:0000313" key="19">
    <source>
        <dbReference type="Proteomes" id="UP000000483"/>
    </source>
</evidence>
<sequence>MAATYRDAGVDIAGADTFLQKIRAMVKTTYRSGVLGDIGGFGGFFHLNLHKYQDPVLVSSTDGVGTKLKIAIAMNKHDTIGIDLVAMCANDIIVHGATPLFFLDYLAMGRLRQDIATEIVAGLTQGCLQARCSLIGGETAEMPGVYQLQDYDLAGFIVGVVERNHIIDGSEIAVGDRIIGIAASGLHANGFSLVRHILFEQQHYDLADHIPALGRPLGEELLEPTKIYVDTVLNLLRDFPLSGLAHITGGGLTDNIPRILPQTCQAIIHRQQWSRPAIFDFLQQQGDIPVEEMWRVFNNGIGMVIIVREEYVTDILQRLHALKETAYVIGEVAARKSAAPPLLYR</sequence>
<evidence type="ECO:0000256" key="6">
    <source>
        <dbReference type="ARBA" id="ARBA00022490"/>
    </source>
</evidence>